<evidence type="ECO:0000313" key="3">
    <source>
        <dbReference type="EMBL" id="QEU75358.1"/>
    </source>
</evidence>
<protein>
    <submittedName>
        <fullName evidence="3">Molybdopterin-binding oxidoreductase</fullName>
    </submittedName>
</protein>
<feature type="transmembrane region" description="Helical" evidence="1">
    <location>
        <begin position="85"/>
        <end position="107"/>
    </location>
</feature>
<feature type="transmembrane region" description="Helical" evidence="1">
    <location>
        <begin position="114"/>
        <end position="133"/>
    </location>
</feature>
<name>A0A5J6FFY1_9ACTN</name>
<dbReference type="SUPFAM" id="SSF81296">
    <property type="entry name" value="E set domains"/>
    <property type="match status" value="1"/>
</dbReference>
<keyword evidence="1" id="KW-0472">Membrane</keyword>
<dbReference type="KEGG" id="snk:CP967_28290"/>
<dbReference type="Gene3D" id="3.90.420.10">
    <property type="entry name" value="Oxidoreductase, molybdopterin-binding domain"/>
    <property type="match status" value="1"/>
</dbReference>
<evidence type="ECO:0000313" key="4">
    <source>
        <dbReference type="Proteomes" id="UP000326178"/>
    </source>
</evidence>
<dbReference type="PANTHER" id="PTHR19372:SF7">
    <property type="entry name" value="SULFITE OXIDASE, MITOCHONDRIAL"/>
    <property type="match status" value="1"/>
</dbReference>
<evidence type="ECO:0000256" key="1">
    <source>
        <dbReference type="SAM" id="Phobius"/>
    </source>
</evidence>
<dbReference type="InterPro" id="IPR000572">
    <property type="entry name" value="OxRdtase_Mopterin-bd_dom"/>
</dbReference>
<feature type="domain" description="Oxidoreductase molybdopterin-binding" evidence="2">
    <location>
        <begin position="264"/>
        <end position="421"/>
    </location>
</feature>
<sequence>MSTDLHVTQQREAPEDRRLPRSRTVCAALGGLVAGFAALCVAELAAAAVRPEAGPVAAVGGAVIDRTPAAVKDFAVRTFGTADKLVLQLGILTLLAVFAMAVGVLALRHRRAGCVAVLVFGAAGAAAAAGRPGGGAADALPSAVGAVVAAGVLHLLAGRLIGRPAVPSPAAGETDGGAAGTFDRRGFVVAAGATAAASAGAGLLGRALRASGEAGAAASREAVVLPAPASPAPPLPRGAELDVRGLGPFTTPNKDFYRVDTALVVPRVDVARWRLRIHGEGVARPLTLSFQDLLERETVERDITLTCVSNEVGGPYTGHARWLGVRLADLLAEAGVVPPSRGGPADQLVARSVDGMTTGTPVSTVMDGRDALLAFGMNGEPLPFTHGFPVRMVVPGLYGYVSACKWLKELELTTFAAYDAYWAERGWSRRAPVKTQARIDTPRPFASPRAGTVPVAGVAWAQHRGITRVEVRVDRGPWHTARLAEAAGTDTWRQWVWEWPATPGHHTLEVRATDGTGATQTGERAGTVPDGATGWHSVVVDVP</sequence>
<dbReference type="GO" id="GO:0006790">
    <property type="term" value="P:sulfur compound metabolic process"/>
    <property type="evidence" value="ECO:0007669"/>
    <property type="project" value="TreeGrafter"/>
</dbReference>
<dbReference type="GO" id="GO:0020037">
    <property type="term" value="F:heme binding"/>
    <property type="evidence" value="ECO:0007669"/>
    <property type="project" value="TreeGrafter"/>
</dbReference>
<dbReference type="OrthoDB" id="9795587at2"/>
<accession>A0A5J6FFY1</accession>
<evidence type="ECO:0000259" key="2">
    <source>
        <dbReference type="Pfam" id="PF00174"/>
    </source>
</evidence>
<dbReference type="SUPFAM" id="SSF56524">
    <property type="entry name" value="Oxidoreductase molybdopterin-binding domain"/>
    <property type="match status" value="1"/>
</dbReference>
<keyword evidence="4" id="KW-1185">Reference proteome</keyword>
<feature type="transmembrane region" description="Helical" evidence="1">
    <location>
        <begin position="139"/>
        <end position="157"/>
    </location>
</feature>
<dbReference type="InterPro" id="IPR036374">
    <property type="entry name" value="OxRdtase_Mopterin-bd_sf"/>
</dbReference>
<dbReference type="Pfam" id="PF00174">
    <property type="entry name" value="Oxidored_molyb"/>
    <property type="match status" value="1"/>
</dbReference>
<organism evidence="3 4">
    <name type="scientific">Streptomyces nitrosporeus</name>
    <dbReference type="NCBI Taxonomy" id="28894"/>
    <lineage>
        <taxon>Bacteria</taxon>
        <taxon>Bacillati</taxon>
        <taxon>Actinomycetota</taxon>
        <taxon>Actinomycetes</taxon>
        <taxon>Kitasatosporales</taxon>
        <taxon>Streptomycetaceae</taxon>
        <taxon>Streptomyces</taxon>
    </lineage>
</organism>
<proteinExistence type="predicted"/>
<feature type="transmembrane region" description="Helical" evidence="1">
    <location>
        <begin position="25"/>
        <end position="49"/>
    </location>
</feature>
<dbReference type="Proteomes" id="UP000326178">
    <property type="component" value="Chromosome"/>
</dbReference>
<dbReference type="EMBL" id="CP023702">
    <property type="protein sequence ID" value="QEU75358.1"/>
    <property type="molecule type" value="Genomic_DNA"/>
</dbReference>
<dbReference type="GO" id="GO:0043546">
    <property type="term" value="F:molybdopterin cofactor binding"/>
    <property type="evidence" value="ECO:0007669"/>
    <property type="project" value="TreeGrafter"/>
</dbReference>
<dbReference type="InterPro" id="IPR014756">
    <property type="entry name" value="Ig_E-set"/>
</dbReference>
<dbReference type="Gene3D" id="2.60.40.650">
    <property type="match status" value="1"/>
</dbReference>
<keyword evidence="1" id="KW-0812">Transmembrane</keyword>
<dbReference type="GO" id="GO:0008482">
    <property type="term" value="F:sulfite oxidase activity"/>
    <property type="evidence" value="ECO:0007669"/>
    <property type="project" value="TreeGrafter"/>
</dbReference>
<reference evidence="3 4" key="1">
    <citation type="submission" date="2017-09" db="EMBL/GenBank/DDBJ databases">
        <authorList>
            <person name="Lee N."/>
            <person name="Cho B.-K."/>
        </authorList>
    </citation>
    <scope>NUCLEOTIDE SEQUENCE [LARGE SCALE GENOMIC DNA]</scope>
    <source>
        <strain evidence="3 4">ATCC 12769</strain>
    </source>
</reference>
<keyword evidence="1" id="KW-1133">Transmembrane helix</keyword>
<gene>
    <name evidence="3" type="ORF">CP967_28290</name>
</gene>
<dbReference type="PANTHER" id="PTHR19372">
    <property type="entry name" value="SULFITE REDUCTASE"/>
    <property type="match status" value="1"/>
</dbReference>
<dbReference type="AlphaFoldDB" id="A0A5J6FFY1"/>